<gene>
    <name evidence="2" type="ORF">CHARACLAT_003152</name>
</gene>
<accession>A0ABU7CXT7</accession>
<organism evidence="2 3">
    <name type="scientific">Characodon lateralis</name>
    <dbReference type="NCBI Taxonomy" id="208331"/>
    <lineage>
        <taxon>Eukaryota</taxon>
        <taxon>Metazoa</taxon>
        <taxon>Chordata</taxon>
        <taxon>Craniata</taxon>
        <taxon>Vertebrata</taxon>
        <taxon>Euteleostomi</taxon>
        <taxon>Actinopterygii</taxon>
        <taxon>Neopterygii</taxon>
        <taxon>Teleostei</taxon>
        <taxon>Neoteleostei</taxon>
        <taxon>Acanthomorphata</taxon>
        <taxon>Ovalentaria</taxon>
        <taxon>Atherinomorphae</taxon>
        <taxon>Cyprinodontiformes</taxon>
        <taxon>Goodeidae</taxon>
        <taxon>Characodon</taxon>
    </lineage>
</organism>
<proteinExistence type="predicted"/>
<evidence type="ECO:0000256" key="1">
    <source>
        <dbReference type="SAM" id="MobiDB-lite"/>
    </source>
</evidence>
<dbReference type="Proteomes" id="UP001352852">
    <property type="component" value="Unassembled WGS sequence"/>
</dbReference>
<evidence type="ECO:0000313" key="2">
    <source>
        <dbReference type="EMBL" id="MED6266545.1"/>
    </source>
</evidence>
<keyword evidence="3" id="KW-1185">Reference proteome</keyword>
<reference evidence="2 3" key="1">
    <citation type="submission" date="2021-06" db="EMBL/GenBank/DDBJ databases">
        <authorList>
            <person name="Palmer J.M."/>
        </authorList>
    </citation>
    <scope>NUCLEOTIDE SEQUENCE [LARGE SCALE GENOMIC DNA]</scope>
    <source>
        <strain evidence="2 3">CL_MEX2019</strain>
        <tissue evidence="2">Muscle</tissue>
    </source>
</reference>
<evidence type="ECO:0000313" key="3">
    <source>
        <dbReference type="Proteomes" id="UP001352852"/>
    </source>
</evidence>
<protein>
    <submittedName>
        <fullName evidence="2">Uncharacterized protein</fullName>
    </submittedName>
</protein>
<comment type="caution">
    <text evidence="2">The sequence shown here is derived from an EMBL/GenBank/DDBJ whole genome shotgun (WGS) entry which is preliminary data.</text>
</comment>
<name>A0ABU7CXT7_9TELE</name>
<sequence length="99" mass="10964">MCHRHSGRHNLCERCDVEDMRPKRVPVSGSNSISLLEHALSLTSLALALTQMNPTTPPPNPTQPTTATTTSHHHHHNRRHPCALFSSVSLSFAHFVLSL</sequence>
<feature type="region of interest" description="Disordered" evidence="1">
    <location>
        <begin position="51"/>
        <end position="78"/>
    </location>
</feature>
<dbReference type="EMBL" id="JAHUTJ010008332">
    <property type="protein sequence ID" value="MED6266545.1"/>
    <property type="molecule type" value="Genomic_DNA"/>
</dbReference>